<proteinExistence type="predicted"/>
<dbReference type="AlphaFoldDB" id="A0A165VTG3"/>
<dbReference type="GO" id="GO:1990189">
    <property type="term" value="F:protein N-terminal-serine acetyltransferase activity"/>
    <property type="evidence" value="ECO:0007669"/>
    <property type="project" value="TreeGrafter"/>
</dbReference>
<sequence length="244" mass="27408">MSSTRSFDNLNFCFPVRELSNDRLKLTPFVPSVHASEFFKIASQYPEMFSHVSKGPWSSEQEYMDDFVEGLVHADPGMVLFAIIDKTQPATSYDSEGTLAGSITYMNSNTGHLSTEIGWVLVLTPFQRTHVTSNAVGLLLQYALDVPEQGGLGLRRVQWQTSTVNVPSQRAADRMGFQKEGVIRWAQRFQHGTKRGKVGNGKELPKGRGNEDDLARDTVLYSLCWDDWENGGREKVQAIMDRRA</sequence>
<dbReference type="PROSITE" id="PS51186">
    <property type="entry name" value="GNAT"/>
    <property type="match status" value="1"/>
</dbReference>
<evidence type="ECO:0000313" key="3">
    <source>
        <dbReference type="Proteomes" id="UP000076761"/>
    </source>
</evidence>
<dbReference type="PANTHER" id="PTHR43441:SF5">
    <property type="entry name" value="FAMILY ACETYLTRANSFERASE, PUTATIVE-RELATED"/>
    <property type="match status" value="1"/>
</dbReference>
<name>A0A165VTG3_9AGAM</name>
<accession>A0A165VTG3</accession>
<dbReference type="Pfam" id="PF13302">
    <property type="entry name" value="Acetyltransf_3"/>
    <property type="match status" value="1"/>
</dbReference>
<dbReference type="Gene3D" id="3.40.630.30">
    <property type="match status" value="1"/>
</dbReference>
<dbReference type="InterPro" id="IPR016181">
    <property type="entry name" value="Acyl_CoA_acyltransferase"/>
</dbReference>
<evidence type="ECO:0000313" key="2">
    <source>
        <dbReference type="EMBL" id="KZT30158.1"/>
    </source>
</evidence>
<dbReference type="GO" id="GO:0008999">
    <property type="term" value="F:protein-N-terminal-alanine acetyltransferase activity"/>
    <property type="evidence" value="ECO:0007669"/>
    <property type="project" value="TreeGrafter"/>
</dbReference>
<evidence type="ECO:0000259" key="1">
    <source>
        <dbReference type="PROSITE" id="PS51186"/>
    </source>
</evidence>
<dbReference type="EMBL" id="KV425552">
    <property type="protein sequence ID" value="KZT30158.1"/>
    <property type="molecule type" value="Genomic_DNA"/>
</dbReference>
<keyword evidence="2" id="KW-0808">Transferase</keyword>
<keyword evidence="3" id="KW-1185">Reference proteome</keyword>
<dbReference type="InParanoid" id="A0A165VTG3"/>
<feature type="domain" description="N-acetyltransferase" evidence="1">
    <location>
        <begin position="28"/>
        <end position="205"/>
    </location>
</feature>
<dbReference type="Proteomes" id="UP000076761">
    <property type="component" value="Unassembled WGS sequence"/>
</dbReference>
<dbReference type="InterPro" id="IPR000182">
    <property type="entry name" value="GNAT_dom"/>
</dbReference>
<gene>
    <name evidence="2" type="ORF">NEOLEDRAFT_1127027</name>
</gene>
<protein>
    <submittedName>
        <fullName evidence="2">GNAT family acetyltransferase</fullName>
    </submittedName>
</protein>
<dbReference type="OrthoDB" id="41238at2759"/>
<dbReference type="SUPFAM" id="SSF55729">
    <property type="entry name" value="Acyl-CoA N-acyltransferases (Nat)"/>
    <property type="match status" value="1"/>
</dbReference>
<reference evidence="2 3" key="1">
    <citation type="journal article" date="2016" name="Mol. Biol. Evol.">
        <title>Comparative Genomics of Early-Diverging Mushroom-Forming Fungi Provides Insights into the Origins of Lignocellulose Decay Capabilities.</title>
        <authorList>
            <person name="Nagy L.G."/>
            <person name="Riley R."/>
            <person name="Tritt A."/>
            <person name="Adam C."/>
            <person name="Daum C."/>
            <person name="Floudas D."/>
            <person name="Sun H."/>
            <person name="Yadav J.S."/>
            <person name="Pangilinan J."/>
            <person name="Larsson K.H."/>
            <person name="Matsuura K."/>
            <person name="Barry K."/>
            <person name="Labutti K."/>
            <person name="Kuo R."/>
            <person name="Ohm R.A."/>
            <person name="Bhattacharya S.S."/>
            <person name="Shirouzu T."/>
            <person name="Yoshinaga Y."/>
            <person name="Martin F.M."/>
            <person name="Grigoriev I.V."/>
            <person name="Hibbett D.S."/>
        </authorList>
    </citation>
    <scope>NUCLEOTIDE SEQUENCE [LARGE SCALE GENOMIC DNA]</scope>
    <source>
        <strain evidence="2 3">HHB14362 ss-1</strain>
    </source>
</reference>
<dbReference type="InterPro" id="IPR051908">
    <property type="entry name" value="Ribosomal_N-acetyltransferase"/>
</dbReference>
<dbReference type="PANTHER" id="PTHR43441">
    <property type="entry name" value="RIBOSOMAL-PROTEIN-SERINE ACETYLTRANSFERASE"/>
    <property type="match status" value="1"/>
</dbReference>
<organism evidence="2 3">
    <name type="scientific">Neolentinus lepideus HHB14362 ss-1</name>
    <dbReference type="NCBI Taxonomy" id="1314782"/>
    <lineage>
        <taxon>Eukaryota</taxon>
        <taxon>Fungi</taxon>
        <taxon>Dikarya</taxon>
        <taxon>Basidiomycota</taxon>
        <taxon>Agaricomycotina</taxon>
        <taxon>Agaricomycetes</taxon>
        <taxon>Gloeophyllales</taxon>
        <taxon>Gloeophyllaceae</taxon>
        <taxon>Neolentinus</taxon>
    </lineage>
</organism>